<gene>
    <name evidence="2" type="ORF">SAMN04488561_1759</name>
</gene>
<dbReference type="AlphaFoldDB" id="A0A1H5JVG9"/>
<evidence type="ECO:0000259" key="1">
    <source>
        <dbReference type="Pfam" id="PF04230"/>
    </source>
</evidence>
<reference evidence="3" key="1">
    <citation type="submission" date="2016-10" db="EMBL/GenBank/DDBJ databases">
        <authorList>
            <person name="Varghese N."/>
            <person name="Submissions S."/>
        </authorList>
    </citation>
    <scope>NUCLEOTIDE SEQUENCE [LARGE SCALE GENOMIC DNA]</scope>
    <source>
        <strain evidence="3">DSM 45237</strain>
    </source>
</reference>
<proteinExistence type="predicted"/>
<dbReference type="Proteomes" id="UP000181980">
    <property type="component" value="Unassembled WGS sequence"/>
</dbReference>
<evidence type="ECO:0000313" key="2">
    <source>
        <dbReference type="EMBL" id="SEE56452.1"/>
    </source>
</evidence>
<protein>
    <submittedName>
        <fullName evidence="2">Polysaccharide pyruvyl transferase</fullName>
    </submittedName>
</protein>
<dbReference type="Pfam" id="PF04230">
    <property type="entry name" value="PS_pyruv_trans"/>
    <property type="match status" value="1"/>
</dbReference>
<feature type="domain" description="Polysaccharide pyruvyl transferase" evidence="1">
    <location>
        <begin position="135"/>
        <end position="321"/>
    </location>
</feature>
<evidence type="ECO:0000313" key="3">
    <source>
        <dbReference type="Proteomes" id="UP000181980"/>
    </source>
</evidence>
<dbReference type="InterPro" id="IPR007345">
    <property type="entry name" value="Polysacch_pyruvyl_Trfase"/>
</dbReference>
<keyword evidence="2" id="KW-0808">Transferase</keyword>
<sequence length="412" mass="45223">MSSRSTTPRVLTAGSCDVDNFGDLLFFLITERYLRDAQVVPAGPFGWDMNGIMDERIRAFGPLLSSEQFDVIWTVGGERAWGTLEDAFRISAPEQLYRRYEQASPAERRCILESVSGATSMVDPYLPSPIDHPLNAGAPSVVNSVGISDIRGLSPSRQREYVSLLAGTTFLSVRDDESSDLLRKHGIDHELAPDAVHALSIVRPVDDTQRTDTAIIQVNGAVLADLGTAAVARSLIRNPDLRGLRIRVLLAGTYRDLGDSRALDEELVDAVTKLAPGTDITIIDDRRPLDLVDHISRARIVIGTSLHLRITACAYNVPRVTLKIGAKQTRYLTLWDPYMPCDVALGNLDDATSAALAAARRREVRQLAARTSDAAHAHLKSLAEAVLALVESETYRDREQRAQRRAGLDGHR</sequence>
<organism evidence="2 3">
    <name type="scientific">Jiangella alba</name>
    <dbReference type="NCBI Taxonomy" id="561176"/>
    <lineage>
        <taxon>Bacteria</taxon>
        <taxon>Bacillati</taxon>
        <taxon>Actinomycetota</taxon>
        <taxon>Actinomycetes</taxon>
        <taxon>Jiangellales</taxon>
        <taxon>Jiangellaceae</taxon>
        <taxon>Jiangella</taxon>
    </lineage>
</organism>
<name>A0A1H5JVG9_9ACTN</name>
<keyword evidence="3" id="KW-1185">Reference proteome</keyword>
<dbReference type="GO" id="GO:0016740">
    <property type="term" value="F:transferase activity"/>
    <property type="evidence" value="ECO:0007669"/>
    <property type="project" value="UniProtKB-KW"/>
</dbReference>
<accession>A0A1H5JVG9</accession>
<dbReference type="EMBL" id="FNUC01000003">
    <property type="protein sequence ID" value="SEE56452.1"/>
    <property type="molecule type" value="Genomic_DNA"/>
</dbReference>
<dbReference type="OrthoDB" id="1425928at2"/>